<dbReference type="HOGENOM" id="CLU_2175117_0_0_1"/>
<reference evidence="1" key="2">
    <citation type="submission" date="2018-05" db="EMBL/GenBank/DDBJ databases">
        <title>OpunRS2 (Oryza punctata Reference Sequence Version 2).</title>
        <authorList>
            <person name="Zhang J."/>
            <person name="Kudrna D."/>
            <person name="Lee S."/>
            <person name="Talag J."/>
            <person name="Welchert J."/>
            <person name="Wing R.A."/>
        </authorList>
    </citation>
    <scope>NUCLEOTIDE SEQUENCE [LARGE SCALE GENOMIC DNA]</scope>
</reference>
<accession>A0A0E0L9R7</accession>
<proteinExistence type="predicted"/>
<name>A0A0E0L9R7_ORYPU</name>
<evidence type="ECO:0000313" key="2">
    <source>
        <dbReference type="Proteomes" id="UP000026962"/>
    </source>
</evidence>
<evidence type="ECO:0000313" key="1">
    <source>
        <dbReference type="EnsemblPlants" id="OPUNC06G08360.1"/>
    </source>
</evidence>
<dbReference type="AlphaFoldDB" id="A0A0E0L9R7"/>
<sequence length="110" mass="12350">MNRVIKPSSIHRTIWLVCRKWSVCSGDLATYPSIWCRPAGAPMRALRTSPFLWSVFARRVTGAKGDRLEATFSPSNSTHNPQPLHSISSLQLSEVTTHHLVDAVRRRGMP</sequence>
<dbReference type="Gramene" id="OPUNC06G08360.1">
    <property type="protein sequence ID" value="OPUNC06G08360.1"/>
    <property type="gene ID" value="OPUNC06G08360"/>
</dbReference>
<organism evidence="1">
    <name type="scientific">Oryza punctata</name>
    <name type="common">Red rice</name>
    <dbReference type="NCBI Taxonomy" id="4537"/>
    <lineage>
        <taxon>Eukaryota</taxon>
        <taxon>Viridiplantae</taxon>
        <taxon>Streptophyta</taxon>
        <taxon>Embryophyta</taxon>
        <taxon>Tracheophyta</taxon>
        <taxon>Spermatophyta</taxon>
        <taxon>Magnoliopsida</taxon>
        <taxon>Liliopsida</taxon>
        <taxon>Poales</taxon>
        <taxon>Poaceae</taxon>
        <taxon>BOP clade</taxon>
        <taxon>Oryzoideae</taxon>
        <taxon>Oryzeae</taxon>
        <taxon>Oryzinae</taxon>
        <taxon>Oryza</taxon>
    </lineage>
</organism>
<reference evidence="1" key="1">
    <citation type="submission" date="2015-04" db="UniProtKB">
        <authorList>
            <consortium name="EnsemblPlants"/>
        </authorList>
    </citation>
    <scope>IDENTIFICATION</scope>
</reference>
<dbReference type="Proteomes" id="UP000026962">
    <property type="component" value="Chromosome 6"/>
</dbReference>
<keyword evidence="2" id="KW-1185">Reference proteome</keyword>
<protein>
    <submittedName>
        <fullName evidence="1">Uncharacterized protein</fullName>
    </submittedName>
</protein>
<dbReference type="EnsemblPlants" id="OPUNC06G08360.1">
    <property type="protein sequence ID" value="OPUNC06G08360.1"/>
    <property type="gene ID" value="OPUNC06G08360"/>
</dbReference>